<evidence type="ECO:0000313" key="3">
    <source>
        <dbReference type="EMBL" id="KAJ7359563.1"/>
    </source>
</evidence>
<keyword evidence="2" id="KW-0732">Signal</keyword>
<keyword evidence="4" id="KW-1185">Reference proteome</keyword>
<feature type="chain" id="PRO_5041917018" evidence="2">
    <location>
        <begin position="20"/>
        <end position="86"/>
    </location>
</feature>
<dbReference type="Proteomes" id="UP001218218">
    <property type="component" value="Unassembled WGS sequence"/>
</dbReference>
<comment type="caution">
    <text evidence="3">The sequence shown here is derived from an EMBL/GenBank/DDBJ whole genome shotgun (WGS) entry which is preliminary data.</text>
</comment>
<evidence type="ECO:0000313" key="4">
    <source>
        <dbReference type="Proteomes" id="UP001218218"/>
    </source>
</evidence>
<gene>
    <name evidence="3" type="ORF">DFH08DRAFT_952679</name>
</gene>
<feature type="region of interest" description="Disordered" evidence="1">
    <location>
        <begin position="65"/>
        <end position="86"/>
    </location>
</feature>
<evidence type="ECO:0000256" key="2">
    <source>
        <dbReference type="SAM" id="SignalP"/>
    </source>
</evidence>
<dbReference type="AlphaFoldDB" id="A0AAD7F071"/>
<proteinExistence type="predicted"/>
<sequence length="86" mass="9307">MYRSTALVFALFCTSLVAAAPVTSSTFSEVVTQATAAADIAVTATHLGDILSAVVVNDQSETYTHVPEVHSSAEKTRRRSFRRRHP</sequence>
<name>A0AAD7F071_9AGAR</name>
<organism evidence="3 4">
    <name type="scientific">Mycena albidolilacea</name>
    <dbReference type="NCBI Taxonomy" id="1033008"/>
    <lineage>
        <taxon>Eukaryota</taxon>
        <taxon>Fungi</taxon>
        <taxon>Dikarya</taxon>
        <taxon>Basidiomycota</taxon>
        <taxon>Agaricomycotina</taxon>
        <taxon>Agaricomycetes</taxon>
        <taxon>Agaricomycetidae</taxon>
        <taxon>Agaricales</taxon>
        <taxon>Marasmiineae</taxon>
        <taxon>Mycenaceae</taxon>
        <taxon>Mycena</taxon>
    </lineage>
</organism>
<feature type="signal peptide" evidence="2">
    <location>
        <begin position="1"/>
        <end position="19"/>
    </location>
</feature>
<evidence type="ECO:0000256" key="1">
    <source>
        <dbReference type="SAM" id="MobiDB-lite"/>
    </source>
</evidence>
<reference evidence="3" key="1">
    <citation type="submission" date="2023-03" db="EMBL/GenBank/DDBJ databases">
        <title>Massive genome expansion in bonnet fungi (Mycena s.s.) driven by repeated elements and novel gene families across ecological guilds.</title>
        <authorList>
            <consortium name="Lawrence Berkeley National Laboratory"/>
            <person name="Harder C.B."/>
            <person name="Miyauchi S."/>
            <person name="Viragh M."/>
            <person name="Kuo A."/>
            <person name="Thoen E."/>
            <person name="Andreopoulos B."/>
            <person name="Lu D."/>
            <person name="Skrede I."/>
            <person name="Drula E."/>
            <person name="Henrissat B."/>
            <person name="Morin E."/>
            <person name="Kohler A."/>
            <person name="Barry K."/>
            <person name="LaButti K."/>
            <person name="Morin E."/>
            <person name="Salamov A."/>
            <person name="Lipzen A."/>
            <person name="Mereny Z."/>
            <person name="Hegedus B."/>
            <person name="Baldrian P."/>
            <person name="Stursova M."/>
            <person name="Weitz H."/>
            <person name="Taylor A."/>
            <person name="Grigoriev I.V."/>
            <person name="Nagy L.G."/>
            <person name="Martin F."/>
            <person name="Kauserud H."/>
        </authorList>
    </citation>
    <scope>NUCLEOTIDE SEQUENCE</scope>
    <source>
        <strain evidence="3">CBHHK002</strain>
    </source>
</reference>
<feature type="compositionally biased region" description="Basic residues" evidence="1">
    <location>
        <begin position="76"/>
        <end position="86"/>
    </location>
</feature>
<accession>A0AAD7F071</accession>
<dbReference type="EMBL" id="JARIHO010000006">
    <property type="protein sequence ID" value="KAJ7359563.1"/>
    <property type="molecule type" value="Genomic_DNA"/>
</dbReference>
<protein>
    <submittedName>
        <fullName evidence="3">Uncharacterized protein</fullName>
    </submittedName>
</protein>